<evidence type="ECO:0000313" key="15">
    <source>
        <dbReference type="Proteomes" id="UP000570010"/>
    </source>
</evidence>
<protein>
    <recommendedName>
        <fullName evidence="11">Heme A synthase</fullName>
        <shortName evidence="11">HAS</shortName>
        <ecNumber evidence="11">1.17.99.9</ecNumber>
    </recommendedName>
    <alternativeName>
        <fullName evidence="11">Cytochrome aa3-controlling protein</fullName>
    </alternativeName>
</protein>
<evidence type="ECO:0000256" key="11">
    <source>
        <dbReference type="HAMAP-Rule" id="MF_01664"/>
    </source>
</evidence>
<feature type="transmembrane region" description="Helical" evidence="11">
    <location>
        <begin position="163"/>
        <end position="183"/>
    </location>
</feature>
<feature type="transmembrane region" description="Helical" evidence="11">
    <location>
        <begin position="216"/>
        <end position="234"/>
    </location>
</feature>
<feature type="binding site" description="axial binding residue" evidence="11">
    <location>
        <position position="214"/>
    </location>
    <ligand>
        <name>heme</name>
        <dbReference type="ChEBI" id="CHEBI:30413"/>
    </ligand>
    <ligandPart>
        <name>Fe</name>
        <dbReference type="ChEBI" id="CHEBI:18248"/>
    </ligandPart>
</feature>
<evidence type="ECO:0000256" key="4">
    <source>
        <dbReference type="ARBA" id="ARBA00022723"/>
    </source>
</evidence>
<proteinExistence type="inferred from homology"/>
<evidence type="ECO:0000256" key="1">
    <source>
        <dbReference type="ARBA" id="ARBA00004141"/>
    </source>
</evidence>
<keyword evidence="9 11" id="KW-0472">Membrane</keyword>
<dbReference type="GO" id="GO:0005886">
    <property type="term" value="C:plasma membrane"/>
    <property type="evidence" value="ECO:0007669"/>
    <property type="project" value="UniProtKB-SubCell"/>
</dbReference>
<keyword evidence="5 11" id="KW-1133">Transmembrane helix</keyword>
<dbReference type="RefSeq" id="WP_163242574.1">
    <property type="nucleotide sequence ID" value="NZ_JAAIWN010000028.1"/>
</dbReference>
<dbReference type="Proteomes" id="UP000472971">
    <property type="component" value="Unassembled WGS sequence"/>
</dbReference>
<dbReference type="EC" id="1.17.99.9" evidence="11"/>
<evidence type="ECO:0000256" key="10">
    <source>
        <dbReference type="ARBA" id="ARBA00023157"/>
    </source>
</evidence>
<comment type="similarity">
    <text evidence="11">Belongs to the COX15/CtaA family. Type 1 subfamily.</text>
</comment>
<evidence type="ECO:0000313" key="13">
    <source>
        <dbReference type="EMBL" id="NEY82189.1"/>
    </source>
</evidence>
<dbReference type="GO" id="GO:0046872">
    <property type="term" value="F:metal ion binding"/>
    <property type="evidence" value="ECO:0007669"/>
    <property type="project" value="UniProtKB-KW"/>
</dbReference>
<dbReference type="PANTHER" id="PTHR35457">
    <property type="entry name" value="HEME A SYNTHASE"/>
    <property type="match status" value="1"/>
</dbReference>
<evidence type="ECO:0000256" key="3">
    <source>
        <dbReference type="ARBA" id="ARBA00022692"/>
    </source>
</evidence>
<dbReference type="InterPro" id="IPR003780">
    <property type="entry name" value="COX15/CtaA_fam"/>
</dbReference>
<dbReference type="HAMAP" id="MF_01664">
    <property type="entry name" value="HemeA_synth_type1"/>
    <property type="match status" value="1"/>
</dbReference>
<sequence length="322" mass="35824">MRRSLKWFAVLTTLGMLIILLGGALVTKTDSGMGCGTSWPLCNDELIPSEITPELIIELAHRLVSGTVGIMVLILSIWSWKAIGHIRETKFLSILSFSFLVLQGLIGAAAVIWGQSDFVLALHFGISLISFAAIFLLTLLIFEVDKKFEAEKVVIDSKMRNHIIGVTVYSYIVIYTGALVRHIDASLVCPDWPFCVNSLISLPQNLYEWVQMGHRFAAGLIFIWIGYIMLLAIKNYQHQKVVYIGWIIAFVLVSLQVAAGALVVMSRLNLYIALAHAFFIACLFGVLSYFILLASRSKKNELALVNKQVHEDNKKPAPVTVQ</sequence>
<feature type="transmembrane region" description="Helical" evidence="11">
    <location>
        <begin position="270"/>
        <end position="292"/>
    </location>
</feature>
<dbReference type="AlphaFoldDB" id="A0A6B3VVV7"/>
<comment type="subunit">
    <text evidence="11">Interacts with CtaB.</text>
</comment>
<feature type="transmembrane region" description="Helical" evidence="11">
    <location>
        <begin position="241"/>
        <end position="264"/>
    </location>
</feature>
<feature type="transmembrane region" description="Helical" evidence="11">
    <location>
        <begin position="7"/>
        <end position="26"/>
    </location>
</feature>
<evidence type="ECO:0000256" key="9">
    <source>
        <dbReference type="ARBA" id="ARBA00023136"/>
    </source>
</evidence>
<dbReference type="Proteomes" id="UP000570010">
    <property type="component" value="Unassembled WGS sequence"/>
</dbReference>
<dbReference type="PANTHER" id="PTHR35457:SF1">
    <property type="entry name" value="HEME A SYNTHASE"/>
    <property type="match status" value="1"/>
</dbReference>
<evidence type="ECO:0000256" key="7">
    <source>
        <dbReference type="ARBA" id="ARBA00023004"/>
    </source>
</evidence>
<keyword evidence="14" id="KW-1185">Reference proteome</keyword>
<evidence type="ECO:0000256" key="6">
    <source>
        <dbReference type="ARBA" id="ARBA00023002"/>
    </source>
</evidence>
<dbReference type="GO" id="GO:0006784">
    <property type="term" value="P:heme A biosynthetic process"/>
    <property type="evidence" value="ECO:0007669"/>
    <property type="project" value="UniProtKB-UniRule"/>
</dbReference>
<evidence type="ECO:0000313" key="14">
    <source>
        <dbReference type="Proteomes" id="UP000472971"/>
    </source>
</evidence>
<dbReference type="UniPathway" id="UPA00269">
    <property type="reaction ID" value="UER00713"/>
</dbReference>
<reference evidence="12 15" key="2">
    <citation type="submission" date="2020-07" db="EMBL/GenBank/DDBJ databases">
        <authorList>
            <person name="Feng H."/>
        </authorList>
    </citation>
    <scope>NUCLEOTIDE SEQUENCE [LARGE SCALE GENOMIC DNA]</scope>
    <source>
        <strain evidence="15">s-12</strain>
        <strain evidence="12">S-12</strain>
    </source>
</reference>
<feature type="transmembrane region" description="Helical" evidence="11">
    <location>
        <begin position="59"/>
        <end position="80"/>
    </location>
</feature>
<reference evidence="13 14" key="1">
    <citation type="submission" date="2020-02" db="EMBL/GenBank/DDBJ databases">
        <title>Bacillus aquiflavi sp. nov., isolated from yellow water of strong flavor Chinese baijiu in Yibin region of China.</title>
        <authorList>
            <person name="Xie J."/>
        </authorList>
    </citation>
    <scope>NUCLEOTIDE SEQUENCE [LARGE SCALE GENOMIC DNA]</scope>
    <source>
        <strain evidence="13 14">3H-10</strain>
    </source>
</reference>
<keyword evidence="4 11" id="KW-0479">Metal-binding</keyword>
<dbReference type="EMBL" id="JACEIO010000030">
    <property type="protein sequence ID" value="MBA4537933.1"/>
    <property type="molecule type" value="Genomic_DNA"/>
</dbReference>
<evidence type="ECO:0000256" key="8">
    <source>
        <dbReference type="ARBA" id="ARBA00023133"/>
    </source>
</evidence>
<feature type="binding site" description="axial binding residue" evidence="11">
    <location>
        <position position="276"/>
    </location>
    <ligand>
        <name>heme</name>
        <dbReference type="ChEBI" id="CHEBI:30413"/>
    </ligand>
    <ligandPart>
        <name>Fe</name>
        <dbReference type="ChEBI" id="CHEBI:18248"/>
    </ligandPart>
</feature>
<comment type="catalytic activity">
    <reaction evidence="11">
        <text>Fe(II)-heme o + 2 A + H2O = Fe(II)-heme a + 2 AH2</text>
        <dbReference type="Rhea" id="RHEA:63388"/>
        <dbReference type="ChEBI" id="CHEBI:13193"/>
        <dbReference type="ChEBI" id="CHEBI:15377"/>
        <dbReference type="ChEBI" id="CHEBI:17499"/>
        <dbReference type="ChEBI" id="CHEBI:60530"/>
        <dbReference type="ChEBI" id="CHEBI:61715"/>
        <dbReference type="EC" id="1.17.99.9"/>
    </reaction>
</comment>
<comment type="cofactor">
    <cofactor evidence="11">
        <name>heme b</name>
        <dbReference type="ChEBI" id="CHEBI:60344"/>
    </cofactor>
</comment>
<name>A0A6B3VVV7_9BACI</name>
<evidence type="ECO:0000256" key="2">
    <source>
        <dbReference type="ARBA" id="ARBA00022475"/>
    </source>
</evidence>
<comment type="function">
    <text evidence="11">Catalyzes the conversion of heme O to heme A by two successive hydroxylations of the methyl group at C8. The first hydroxylation forms heme I, the second hydroxylation results in an unstable dihydroxymethyl group, which spontaneously dehydrates, resulting in the formyl group of heme A.</text>
</comment>
<dbReference type="InterPro" id="IPR050450">
    <property type="entry name" value="COX15/CtaA_HemeA_synthase"/>
</dbReference>
<keyword evidence="3 11" id="KW-0812">Transmembrane</keyword>
<dbReference type="EMBL" id="JAAIWN010000028">
    <property type="protein sequence ID" value="NEY82189.1"/>
    <property type="molecule type" value="Genomic_DNA"/>
</dbReference>
<evidence type="ECO:0000313" key="12">
    <source>
        <dbReference type="EMBL" id="MBA4537933.1"/>
    </source>
</evidence>
<keyword evidence="2 11" id="KW-1003">Cell membrane</keyword>
<accession>A0A6B3VVV7</accession>
<gene>
    <name evidence="11" type="primary">ctaA</name>
    <name evidence="13" type="ORF">G4D64_11910</name>
    <name evidence="12" type="ORF">H1Z61_12520</name>
</gene>
<organism evidence="13 14">
    <name type="scientific">Bacillus aquiflavi</name>
    <dbReference type="NCBI Taxonomy" id="2672567"/>
    <lineage>
        <taxon>Bacteria</taxon>
        <taxon>Bacillati</taxon>
        <taxon>Bacillota</taxon>
        <taxon>Bacilli</taxon>
        <taxon>Bacillales</taxon>
        <taxon>Bacillaceae</taxon>
        <taxon>Bacillus</taxon>
    </lineage>
</organism>
<dbReference type="GO" id="GO:0120547">
    <property type="term" value="F:heme A synthase activity"/>
    <property type="evidence" value="ECO:0007669"/>
    <property type="project" value="UniProtKB-EC"/>
</dbReference>
<dbReference type="InterPro" id="IPR023755">
    <property type="entry name" value="HemeA_Synthase_type1"/>
</dbReference>
<evidence type="ECO:0000256" key="5">
    <source>
        <dbReference type="ARBA" id="ARBA00022989"/>
    </source>
</evidence>
<dbReference type="Pfam" id="PF02628">
    <property type="entry name" value="COX15-CtaA"/>
    <property type="match status" value="1"/>
</dbReference>
<feature type="transmembrane region" description="Helical" evidence="11">
    <location>
        <begin position="120"/>
        <end position="142"/>
    </location>
</feature>
<keyword evidence="6 11" id="KW-0560">Oxidoreductase</keyword>
<comment type="subcellular location">
    <subcellularLocation>
        <location evidence="11">Cell membrane</location>
        <topology evidence="11">Multi-pass membrane protein</topology>
    </subcellularLocation>
    <subcellularLocation>
        <location evidence="1">Membrane</location>
        <topology evidence="1">Multi-pass membrane protein</topology>
    </subcellularLocation>
</comment>
<comment type="pathway">
    <text evidence="11">Porphyrin-containing compound metabolism; heme A biosynthesis; heme A from heme O: step 1/1.</text>
</comment>
<keyword evidence="7 11" id="KW-0408">Iron</keyword>
<comment type="caution">
    <text evidence="13">The sequence shown here is derived from an EMBL/GenBank/DDBJ whole genome shotgun (WGS) entry which is preliminary data.</text>
</comment>
<keyword evidence="10" id="KW-1015">Disulfide bond</keyword>
<feature type="transmembrane region" description="Helical" evidence="11">
    <location>
        <begin position="92"/>
        <end position="114"/>
    </location>
</feature>
<keyword evidence="8 11" id="KW-0350">Heme biosynthesis</keyword>